<evidence type="ECO:0000256" key="1">
    <source>
        <dbReference type="SAM" id="MobiDB-lite"/>
    </source>
</evidence>
<evidence type="ECO:0000313" key="3">
    <source>
        <dbReference type="Proteomes" id="UP000261540"/>
    </source>
</evidence>
<dbReference type="GO" id="GO:0006360">
    <property type="term" value="P:transcription by RNA polymerase I"/>
    <property type="evidence" value="ECO:0007669"/>
    <property type="project" value="InterPro"/>
</dbReference>
<feature type="compositionally biased region" description="Basic and acidic residues" evidence="1">
    <location>
        <begin position="200"/>
        <end position="225"/>
    </location>
</feature>
<dbReference type="GeneTree" id="ENSGT00940000175413"/>
<dbReference type="STRING" id="1676925.ENSPKIP00000020812"/>
<name>A0A3B3RQE9_9TELE</name>
<organism evidence="2 3">
    <name type="scientific">Paramormyrops kingsleyae</name>
    <dbReference type="NCBI Taxonomy" id="1676925"/>
    <lineage>
        <taxon>Eukaryota</taxon>
        <taxon>Metazoa</taxon>
        <taxon>Chordata</taxon>
        <taxon>Craniata</taxon>
        <taxon>Vertebrata</taxon>
        <taxon>Euteleostomi</taxon>
        <taxon>Actinopterygii</taxon>
        <taxon>Neopterygii</taxon>
        <taxon>Teleostei</taxon>
        <taxon>Osteoglossocephala</taxon>
        <taxon>Osteoglossomorpha</taxon>
        <taxon>Osteoglossiformes</taxon>
        <taxon>Mormyridae</taxon>
        <taxon>Paramormyrops</taxon>
    </lineage>
</organism>
<feature type="region of interest" description="Disordered" evidence="1">
    <location>
        <begin position="107"/>
        <end position="225"/>
    </location>
</feature>
<proteinExistence type="predicted"/>
<keyword evidence="3" id="KW-1185">Reference proteome</keyword>
<evidence type="ECO:0000313" key="2">
    <source>
        <dbReference type="Ensembl" id="ENSPKIP00000020812.1"/>
    </source>
</evidence>
<dbReference type="Proteomes" id="UP000261540">
    <property type="component" value="Unplaced"/>
</dbReference>
<accession>A0A3B3RQE9</accession>
<reference evidence="2" key="1">
    <citation type="submission" date="2025-08" db="UniProtKB">
        <authorList>
            <consortium name="Ensembl"/>
        </authorList>
    </citation>
    <scope>IDENTIFICATION</scope>
</reference>
<sequence length="225" mass="25445">MVYKGTWYFLTYSVFVIGTKYRCPSDFVPCTYRPCENIRLDNLNDNCTELWLIKAPFSFSPNRSMHLLSACGMQDGIVCGPTISGLINICEDSGDILSNQMITPLPASPAPSIPEGLKQRFTPFGCTSPPTPTTRRDKGNTSHGRSSSKRAKKDLEETENRKSKKKIKSNIKMEEEEGQMDVHQNLSCEAVTKKKKKKGKEKDKKKERLSIKEEPEIKTEPEQYA</sequence>
<reference evidence="2" key="2">
    <citation type="submission" date="2025-09" db="UniProtKB">
        <authorList>
            <consortium name="Ensembl"/>
        </authorList>
    </citation>
    <scope>IDENTIFICATION</scope>
</reference>
<dbReference type="InterPro" id="IPR013240">
    <property type="entry name" value="DNA-dir_RNA_pol1_su_RPA34"/>
</dbReference>
<dbReference type="Ensembl" id="ENSPKIT00000001435.1">
    <property type="protein sequence ID" value="ENSPKIP00000020812.1"/>
    <property type="gene ID" value="ENSPKIG00000005461.1"/>
</dbReference>
<dbReference type="AlphaFoldDB" id="A0A3B3RQE9"/>
<dbReference type="Pfam" id="PF08208">
    <property type="entry name" value="RNA_polI_A34"/>
    <property type="match status" value="1"/>
</dbReference>
<protein>
    <submittedName>
        <fullName evidence="2">Uncharacterized protein</fullName>
    </submittedName>
</protein>